<dbReference type="AlphaFoldDB" id="A0AAV6M8I9"/>
<reference evidence="16 17" key="1">
    <citation type="journal article" date="2021" name="Hortic Res">
        <title>The domestication of Cucurbita argyrosperma as revealed by the genome of its wild relative.</title>
        <authorList>
            <person name="Barrera-Redondo J."/>
            <person name="Sanchez-de la Vega G."/>
            <person name="Aguirre-Liguori J.A."/>
            <person name="Castellanos-Morales G."/>
            <person name="Gutierrez-Guerrero Y.T."/>
            <person name="Aguirre-Dugua X."/>
            <person name="Aguirre-Planter E."/>
            <person name="Tenaillon M.I."/>
            <person name="Lira-Saade R."/>
            <person name="Eguiarte L.E."/>
        </authorList>
    </citation>
    <scope>NUCLEOTIDE SEQUENCE [LARGE SCALE GENOMIC DNA]</scope>
    <source>
        <strain evidence="16">JBR-2021</strain>
    </source>
</reference>
<dbReference type="EMBL" id="JAGKQH010000016">
    <property type="protein sequence ID" value="KAG6576873.1"/>
    <property type="molecule type" value="Genomic_DNA"/>
</dbReference>
<feature type="signal peptide" evidence="13">
    <location>
        <begin position="1"/>
        <end position="22"/>
    </location>
</feature>
<evidence type="ECO:0000256" key="4">
    <source>
        <dbReference type="ARBA" id="ARBA00022614"/>
    </source>
</evidence>
<comment type="subcellular location">
    <subcellularLocation>
        <location evidence="1">Cell membrane</location>
        <topology evidence="1">Single-pass type I membrane protein</topology>
    </subcellularLocation>
</comment>
<evidence type="ECO:0000256" key="1">
    <source>
        <dbReference type="ARBA" id="ARBA00004251"/>
    </source>
</evidence>
<dbReference type="FunFam" id="3.80.10.10:FF:001347">
    <property type="entry name" value="LRR receptor-like serine/threonine-protein kinase GSO2"/>
    <property type="match status" value="1"/>
</dbReference>
<dbReference type="Pfam" id="PF23598">
    <property type="entry name" value="LRR_14"/>
    <property type="match status" value="1"/>
</dbReference>
<evidence type="ECO:0000256" key="5">
    <source>
        <dbReference type="ARBA" id="ARBA00022692"/>
    </source>
</evidence>
<feature type="domain" description="Leucine-rich repeat-containing N-terminal plant-type" evidence="14">
    <location>
        <begin position="31"/>
        <end position="69"/>
    </location>
</feature>
<keyword evidence="4" id="KW-0433">Leucine-rich repeat</keyword>
<comment type="caution">
    <text evidence="16">The sequence shown here is derived from an EMBL/GenBank/DDBJ whole genome shotgun (WGS) entry which is preliminary data.</text>
</comment>
<keyword evidence="3" id="KW-1003">Cell membrane</keyword>
<keyword evidence="17" id="KW-1185">Reference proteome</keyword>
<evidence type="ECO:0000259" key="14">
    <source>
        <dbReference type="Pfam" id="PF08263"/>
    </source>
</evidence>
<evidence type="ECO:0000259" key="15">
    <source>
        <dbReference type="Pfam" id="PF23598"/>
    </source>
</evidence>
<keyword evidence="10 16" id="KW-0675">Receptor</keyword>
<comment type="similarity">
    <text evidence="2">Belongs to the RLP family.</text>
</comment>
<evidence type="ECO:0000256" key="13">
    <source>
        <dbReference type="SAM" id="SignalP"/>
    </source>
</evidence>
<evidence type="ECO:0000256" key="3">
    <source>
        <dbReference type="ARBA" id="ARBA00022475"/>
    </source>
</evidence>
<dbReference type="FunFam" id="3.80.10.10:FF:000095">
    <property type="entry name" value="LRR receptor-like serine/threonine-protein kinase GSO1"/>
    <property type="match status" value="1"/>
</dbReference>
<evidence type="ECO:0000256" key="6">
    <source>
        <dbReference type="ARBA" id="ARBA00022729"/>
    </source>
</evidence>
<evidence type="ECO:0000256" key="7">
    <source>
        <dbReference type="ARBA" id="ARBA00022737"/>
    </source>
</evidence>
<protein>
    <submittedName>
        <fullName evidence="16">Receptor-like protein EIX2</fullName>
    </submittedName>
</protein>
<dbReference type="Pfam" id="PF08263">
    <property type="entry name" value="LRRNT_2"/>
    <property type="match status" value="1"/>
</dbReference>
<dbReference type="Proteomes" id="UP000685013">
    <property type="component" value="Chromosome 16"/>
</dbReference>
<evidence type="ECO:0000313" key="17">
    <source>
        <dbReference type="Proteomes" id="UP000685013"/>
    </source>
</evidence>
<proteinExistence type="inferred from homology"/>
<dbReference type="SMART" id="SM00365">
    <property type="entry name" value="LRR_SD22"/>
    <property type="match status" value="6"/>
</dbReference>
<keyword evidence="9 12" id="KW-0472">Membrane</keyword>
<dbReference type="Pfam" id="PF13855">
    <property type="entry name" value="LRR_8"/>
    <property type="match status" value="2"/>
</dbReference>
<keyword evidence="11" id="KW-0325">Glycoprotein</keyword>
<evidence type="ECO:0000256" key="2">
    <source>
        <dbReference type="ARBA" id="ARBA00009592"/>
    </source>
</evidence>
<name>A0AAV6M8I9_9ROSI</name>
<organism evidence="16 17">
    <name type="scientific">Cucurbita argyrosperma subsp. sororia</name>
    <dbReference type="NCBI Taxonomy" id="37648"/>
    <lineage>
        <taxon>Eukaryota</taxon>
        <taxon>Viridiplantae</taxon>
        <taxon>Streptophyta</taxon>
        <taxon>Embryophyta</taxon>
        <taxon>Tracheophyta</taxon>
        <taxon>Spermatophyta</taxon>
        <taxon>Magnoliopsida</taxon>
        <taxon>eudicotyledons</taxon>
        <taxon>Gunneridae</taxon>
        <taxon>Pentapetalae</taxon>
        <taxon>rosids</taxon>
        <taxon>fabids</taxon>
        <taxon>Cucurbitales</taxon>
        <taxon>Cucurbitaceae</taxon>
        <taxon>Cucurbiteae</taxon>
        <taxon>Cucurbita</taxon>
    </lineage>
</organism>
<dbReference type="Pfam" id="PF00560">
    <property type="entry name" value="LRR_1"/>
    <property type="match status" value="9"/>
</dbReference>
<keyword evidence="8 12" id="KW-1133">Transmembrane helix</keyword>
<feature type="non-terminal residue" evidence="16">
    <location>
        <position position="1"/>
    </location>
</feature>
<evidence type="ECO:0000256" key="11">
    <source>
        <dbReference type="ARBA" id="ARBA00023180"/>
    </source>
</evidence>
<evidence type="ECO:0000256" key="8">
    <source>
        <dbReference type="ARBA" id="ARBA00022989"/>
    </source>
</evidence>
<gene>
    <name evidence="16" type="primary">EIX2</name>
    <name evidence="16" type="ORF">SDJN03_24447</name>
</gene>
<dbReference type="InterPro" id="IPR046956">
    <property type="entry name" value="RLP23-like"/>
</dbReference>
<feature type="chain" id="PRO_5043551891" evidence="13">
    <location>
        <begin position="23"/>
        <end position="995"/>
    </location>
</feature>
<accession>A0AAV6M8I9</accession>
<dbReference type="FunFam" id="3.80.10.10:FF:000129">
    <property type="entry name" value="Leucine-rich repeat receptor-like kinase"/>
    <property type="match status" value="1"/>
</dbReference>
<sequence>MVENFLLLLMFFVGTTILSSSGNPPEVLCIESERDALLKFKKELVDPSNRLLSWDGEQDCCKWVGIRCDNSTGYVKELILANNEFSEAYPLKGNVSDSILNLKHLTHFDLSNNDFEGVGIPSFLGSMVSLRYLDLSDSSFSGLIPHELGNLSNLNHLDLRSTFIPQLYAENLGWLHGLPSLLKLDLSYTNLSKASSWLLDINKLPSLQELHLSRCELVDFAPLDHLNFTSLSVLDISWNKFKSFLPKWISNLSSLVSLDLSYNHFQDPISCALQNMSALSYLDLSSLGFNSSTIPSCLYTLHNLQHLILRSLGLKGGISNDIANLTNLVSIDLSDNELDGRIPRLIGNLCNLEEINLSDNKLTENISEIFESFSGCLIDSLISLYLVGNKISGHLTDQIAKLRNLSVIDLSINSITGPIPESIGNLSSLTRLNIKYNKLSGTLPKSMGFLFLSSLQVLSISDNHLEDTLSEDHFANLANLEILEMNDNNFTLNFATEWIPPFNLSAIRVRSCIVGPQFPKWLKSQKKLSWVDLSNAKLSDTIPDWFWSWSSQCIYLNLSHNQLSGTLPHILFTGDMIWMNLRSNLLHGSLPPVVSSNIAVLDLSNNFFSGNITHFLCSSQIQLMTILHLDNNLLSGNIPDCWENWESLQVLSLDNNNLSGMIPTSMGSLTILVSLHLRNNSLSGVIPRALQSCLELRALDLSLNAFHGKIPAWIGTSLLELMTLNLRSNELSGLIPKELCDLSDLQIMDISNNNLSGSIPHCFGNFTSMATRRSLLVGGDLISNNHSGSTFFENAYVSTKGGEHNYDTILSLMTSIDLSNNNLSGEIPEEITNLFALRSLNLSGNHLRGTIPDRIGDMKDLESLDLSRNQLWGRIPPSMSELTFLDYLNLSYNNLSGPIPTGTQLQRFTPFSFIGNELCGDPLNKSCGMEGVTPKFGNENGKESEGGSIIDEWFYLSLGIGFVFGFWGIWGPLLLSKAWRVKYFRYLASVCHKLA</sequence>
<dbReference type="GO" id="GO:0005886">
    <property type="term" value="C:plasma membrane"/>
    <property type="evidence" value="ECO:0007669"/>
    <property type="project" value="UniProtKB-SubCell"/>
</dbReference>
<dbReference type="PANTHER" id="PTHR48063:SF98">
    <property type="entry name" value="LRR RECEPTOR-LIKE SERINE_THREONINE-PROTEIN KINASE FLS2"/>
    <property type="match status" value="1"/>
</dbReference>
<dbReference type="SMART" id="SM00369">
    <property type="entry name" value="LRR_TYP"/>
    <property type="match status" value="16"/>
</dbReference>
<dbReference type="InterPro" id="IPR001611">
    <property type="entry name" value="Leu-rich_rpt"/>
</dbReference>
<keyword evidence="7" id="KW-0677">Repeat</keyword>
<dbReference type="PANTHER" id="PTHR48063">
    <property type="entry name" value="LRR RECEPTOR-LIKE KINASE"/>
    <property type="match status" value="1"/>
</dbReference>
<keyword evidence="6 13" id="KW-0732">Signal</keyword>
<dbReference type="InterPro" id="IPR055414">
    <property type="entry name" value="LRR_R13L4/SHOC2-like"/>
</dbReference>
<feature type="transmembrane region" description="Helical" evidence="12">
    <location>
        <begin position="953"/>
        <end position="975"/>
    </location>
</feature>
<keyword evidence="5 12" id="KW-0812">Transmembrane</keyword>
<feature type="domain" description="Disease resistance R13L4/SHOC-2-like LRR" evidence="15">
    <location>
        <begin position="95"/>
        <end position="287"/>
    </location>
</feature>
<evidence type="ECO:0000256" key="10">
    <source>
        <dbReference type="ARBA" id="ARBA00023170"/>
    </source>
</evidence>
<dbReference type="InterPro" id="IPR003591">
    <property type="entry name" value="Leu-rich_rpt_typical-subtyp"/>
</dbReference>
<evidence type="ECO:0000256" key="9">
    <source>
        <dbReference type="ARBA" id="ARBA00023136"/>
    </source>
</evidence>
<dbReference type="InterPro" id="IPR013210">
    <property type="entry name" value="LRR_N_plant-typ"/>
</dbReference>
<evidence type="ECO:0000313" key="16">
    <source>
        <dbReference type="EMBL" id="KAG6576873.1"/>
    </source>
</evidence>
<dbReference type="FunFam" id="3.80.10.10:FF:000111">
    <property type="entry name" value="LRR receptor-like serine/threonine-protein kinase ERECTA"/>
    <property type="match status" value="1"/>
</dbReference>
<dbReference type="FunFam" id="3.80.10.10:FF:000041">
    <property type="entry name" value="LRR receptor-like serine/threonine-protein kinase ERECTA"/>
    <property type="match status" value="1"/>
</dbReference>
<evidence type="ECO:0000256" key="12">
    <source>
        <dbReference type="SAM" id="Phobius"/>
    </source>
</evidence>